<dbReference type="OrthoDB" id="268975at2"/>
<dbReference type="Proteomes" id="UP000306223">
    <property type="component" value="Unassembled WGS sequence"/>
</dbReference>
<protein>
    <recommendedName>
        <fullName evidence="3">Autotransporter outer membrane beta-barrel domain-containing protein</fullName>
    </recommendedName>
</protein>
<reference evidence="1 2" key="1">
    <citation type="submission" date="2019-04" db="EMBL/GenBank/DDBJ databases">
        <authorList>
            <person name="Li J."/>
        </authorList>
    </citation>
    <scope>NUCLEOTIDE SEQUENCE [LARGE SCALE GENOMIC DNA]</scope>
    <source>
        <strain evidence="1 2">CCTCC AB2016182</strain>
    </source>
</reference>
<evidence type="ECO:0000313" key="2">
    <source>
        <dbReference type="Proteomes" id="UP000306223"/>
    </source>
</evidence>
<dbReference type="Gene3D" id="2.40.160.20">
    <property type="match status" value="1"/>
</dbReference>
<sequence length="118" mass="12639">MAATWGGPSWGAELAVDRITVDDLDDSGVLVRLRARLGADLGRVQHYLSAGMARLTADALSETVPVFGAGLDVAVTPRVTVGLDYSRMDIDEALEDRLGGRGVPVDADLMQIRAAWRF</sequence>
<dbReference type="AlphaFoldDB" id="A0A4U0QM22"/>
<keyword evidence="2" id="KW-1185">Reference proteome</keyword>
<evidence type="ECO:0000313" key="1">
    <source>
        <dbReference type="EMBL" id="TJZ82871.1"/>
    </source>
</evidence>
<accession>A0A4U0QM22</accession>
<dbReference type="SUPFAM" id="SSF56925">
    <property type="entry name" value="OMPA-like"/>
    <property type="match status" value="1"/>
</dbReference>
<gene>
    <name evidence="1" type="ORF">FA740_13795</name>
</gene>
<dbReference type="RefSeq" id="WP_136857355.1">
    <property type="nucleotide sequence ID" value="NZ_SUNH01000019.1"/>
</dbReference>
<dbReference type="InterPro" id="IPR011250">
    <property type="entry name" value="OMP/PagP_B-barrel"/>
</dbReference>
<organism evidence="1 2">
    <name type="scientific">Paracoccus hibiscisoli</name>
    <dbReference type="NCBI Taxonomy" id="2023261"/>
    <lineage>
        <taxon>Bacteria</taxon>
        <taxon>Pseudomonadati</taxon>
        <taxon>Pseudomonadota</taxon>
        <taxon>Alphaproteobacteria</taxon>
        <taxon>Rhodobacterales</taxon>
        <taxon>Paracoccaceae</taxon>
        <taxon>Paracoccus</taxon>
    </lineage>
</organism>
<comment type="caution">
    <text evidence="1">The sequence shown here is derived from an EMBL/GenBank/DDBJ whole genome shotgun (WGS) entry which is preliminary data.</text>
</comment>
<proteinExistence type="predicted"/>
<name>A0A4U0QM22_9RHOB</name>
<evidence type="ECO:0008006" key="3">
    <source>
        <dbReference type="Google" id="ProtNLM"/>
    </source>
</evidence>
<dbReference type="EMBL" id="SUNH01000019">
    <property type="protein sequence ID" value="TJZ82871.1"/>
    <property type="molecule type" value="Genomic_DNA"/>
</dbReference>